<evidence type="ECO:0000313" key="3">
    <source>
        <dbReference type="Proteomes" id="UP000466442"/>
    </source>
</evidence>
<reference evidence="2" key="1">
    <citation type="journal article" date="2021" name="Mol. Ecol. Resour.">
        <title>Apolygus lucorum genome provides insights into omnivorousness and mesophyll feeding.</title>
        <authorList>
            <person name="Liu Y."/>
            <person name="Liu H."/>
            <person name="Wang H."/>
            <person name="Huang T."/>
            <person name="Liu B."/>
            <person name="Yang B."/>
            <person name="Yin L."/>
            <person name="Li B."/>
            <person name="Zhang Y."/>
            <person name="Zhang S."/>
            <person name="Jiang F."/>
            <person name="Zhang X."/>
            <person name="Ren Y."/>
            <person name="Wang B."/>
            <person name="Wang S."/>
            <person name="Lu Y."/>
            <person name="Wu K."/>
            <person name="Fan W."/>
            <person name="Wang G."/>
        </authorList>
    </citation>
    <scope>NUCLEOTIDE SEQUENCE</scope>
    <source>
        <strain evidence="2">12Hb</strain>
    </source>
</reference>
<dbReference type="OrthoDB" id="434783at2759"/>
<evidence type="ECO:0000313" key="2">
    <source>
        <dbReference type="EMBL" id="KAF6207246.1"/>
    </source>
</evidence>
<evidence type="ECO:0000256" key="1">
    <source>
        <dbReference type="SAM" id="MobiDB-lite"/>
    </source>
</evidence>
<accession>A0A8S9XGS1</accession>
<proteinExistence type="predicted"/>
<comment type="caution">
    <text evidence="2">The sequence shown here is derived from an EMBL/GenBank/DDBJ whole genome shotgun (WGS) entry which is preliminary data.</text>
</comment>
<organism evidence="2 3">
    <name type="scientific">Apolygus lucorum</name>
    <name type="common">Small green plant bug</name>
    <name type="synonym">Lygocoris lucorum</name>
    <dbReference type="NCBI Taxonomy" id="248454"/>
    <lineage>
        <taxon>Eukaryota</taxon>
        <taxon>Metazoa</taxon>
        <taxon>Ecdysozoa</taxon>
        <taxon>Arthropoda</taxon>
        <taxon>Hexapoda</taxon>
        <taxon>Insecta</taxon>
        <taxon>Pterygota</taxon>
        <taxon>Neoptera</taxon>
        <taxon>Paraneoptera</taxon>
        <taxon>Hemiptera</taxon>
        <taxon>Heteroptera</taxon>
        <taxon>Panheteroptera</taxon>
        <taxon>Cimicomorpha</taxon>
        <taxon>Miridae</taxon>
        <taxon>Mirini</taxon>
        <taxon>Apolygus</taxon>
    </lineage>
</organism>
<gene>
    <name evidence="2" type="ORF">GE061_018487</name>
</gene>
<sequence>MHFLMGLVIAINKSIASPRRVLHIILQGSQASINGDWTTVPFSCREYCDYKVISVGTPKKRRGSNKTQQRNLANPPPALYKKRLPISADKKRDLIQLCKNGVIPKNFLSWFENLPSSSATKDQAPEPDIASESEDED</sequence>
<name>A0A8S9XGS1_APOLU</name>
<feature type="region of interest" description="Disordered" evidence="1">
    <location>
        <begin position="57"/>
        <end position="78"/>
    </location>
</feature>
<keyword evidence="3" id="KW-1185">Reference proteome</keyword>
<protein>
    <submittedName>
        <fullName evidence="2">Uncharacterized protein</fullName>
    </submittedName>
</protein>
<dbReference type="EMBL" id="WIXP02000008">
    <property type="protein sequence ID" value="KAF6207246.1"/>
    <property type="molecule type" value="Genomic_DNA"/>
</dbReference>
<dbReference type="AlphaFoldDB" id="A0A8S9XGS1"/>
<feature type="region of interest" description="Disordered" evidence="1">
    <location>
        <begin position="116"/>
        <end position="137"/>
    </location>
</feature>
<dbReference type="Proteomes" id="UP000466442">
    <property type="component" value="Unassembled WGS sequence"/>
</dbReference>